<organism evidence="7">
    <name type="scientific">marine metagenome</name>
    <dbReference type="NCBI Taxonomy" id="408172"/>
    <lineage>
        <taxon>unclassified sequences</taxon>
        <taxon>metagenomes</taxon>
        <taxon>ecological metagenomes</taxon>
    </lineage>
</organism>
<dbReference type="Pfam" id="PF02310">
    <property type="entry name" value="B12-binding"/>
    <property type="match status" value="1"/>
</dbReference>
<comment type="cofactor">
    <cofactor evidence="1">
        <name>[4Fe-4S] cluster</name>
        <dbReference type="ChEBI" id="CHEBI:49883"/>
    </cofactor>
</comment>
<dbReference type="PROSITE" id="PS51332">
    <property type="entry name" value="B12_BINDING"/>
    <property type="match status" value="1"/>
</dbReference>
<evidence type="ECO:0000256" key="2">
    <source>
        <dbReference type="ARBA" id="ARBA00022691"/>
    </source>
</evidence>
<dbReference type="AlphaFoldDB" id="A0A382ILC7"/>
<dbReference type="PANTHER" id="PTHR43409">
    <property type="entry name" value="ANAEROBIC MAGNESIUM-PROTOPORPHYRIN IX MONOMETHYL ESTER CYCLASE-RELATED"/>
    <property type="match status" value="1"/>
</dbReference>
<feature type="domain" description="B12-binding" evidence="6">
    <location>
        <begin position="1"/>
        <end position="117"/>
    </location>
</feature>
<dbReference type="GO" id="GO:0046872">
    <property type="term" value="F:metal ion binding"/>
    <property type="evidence" value="ECO:0007669"/>
    <property type="project" value="UniProtKB-KW"/>
</dbReference>
<sequence length="196" mass="21847">VEIIDALGESPNTITPFKDDIYLRGMTHEHIIDHISNKSKLIGISNLFSFAFPAVKLLIDDIKSTFPDIPVVLGGPHPTHLCDFTLKNTRTDYIITGEGEAPIIHLLNFIMGNLLIDDVPSLAYLNDTGEVTRTVAFPRIKNINSDNLPFPARHLLPMEKYIGEQEAHGAVNDRWTTILSSRGCPYGCTFCDSRRT</sequence>
<keyword evidence="3" id="KW-0479">Metal-binding</keyword>
<dbReference type="InterPro" id="IPR058240">
    <property type="entry name" value="rSAM_sf"/>
</dbReference>
<dbReference type="SUPFAM" id="SSF52242">
    <property type="entry name" value="Cobalamin (vitamin B12)-binding domain"/>
    <property type="match status" value="1"/>
</dbReference>
<dbReference type="SFLD" id="SFLDS00029">
    <property type="entry name" value="Radical_SAM"/>
    <property type="match status" value="1"/>
</dbReference>
<evidence type="ECO:0000256" key="4">
    <source>
        <dbReference type="ARBA" id="ARBA00023004"/>
    </source>
</evidence>
<keyword evidence="2" id="KW-0949">S-adenosyl-L-methionine</keyword>
<dbReference type="InterPro" id="IPR051198">
    <property type="entry name" value="BchE-like"/>
</dbReference>
<accession>A0A382ILC7</accession>
<dbReference type="InterPro" id="IPR036724">
    <property type="entry name" value="Cobalamin-bd_sf"/>
</dbReference>
<dbReference type="SFLD" id="SFLDG01082">
    <property type="entry name" value="B12-binding_domain_containing"/>
    <property type="match status" value="1"/>
</dbReference>
<reference evidence="7" key="1">
    <citation type="submission" date="2018-05" db="EMBL/GenBank/DDBJ databases">
        <authorList>
            <person name="Lanie J.A."/>
            <person name="Ng W.-L."/>
            <person name="Kazmierczak K.M."/>
            <person name="Andrzejewski T.M."/>
            <person name="Davidsen T.M."/>
            <person name="Wayne K.J."/>
            <person name="Tettelin H."/>
            <person name="Glass J.I."/>
            <person name="Rusch D."/>
            <person name="Podicherti R."/>
            <person name="Tsui H.-C.T."/>
            <person name="Winkler M.E."/>
        </authorList>
    </citation>
    <scope>NUCLEOTIDE SEQUENCE</scope>
</reference>
<protein>
    <recommendedName>
        <fullName evidence="6">B12-binding domain-containing protein</fullName>
    </recommendedName>
</protein>
<dbReference type="GO" id="GO:0031419">
    <property type="term" value="F:cobalamin binding"/>
    <property type="evidence" value="ECO:0007669"/>
    <property type="project" value="InterPro"/>
</dbReference>
<evidence type="ECO:0000256" key="5">
    <source>
        <dbReference type="ARBA" id="ARBA00023014"/>
    </source>
</evidence>
<dbReference type="InterPro" id="IPR007197">
    <property type="entry name" value="rSAM"/>
</dbReference>
<feature type="non-terminal residue" evidence="7">
    <location>
        <position position="196"/>
    </location>
</feature>
<evidence type="ECO:0000256" key="1">
    <source>
        <dbReference type="ARBA" id="ARBA00001966"/>
    </source>
</evidence>
<keyword evidence="4" id="KW-0408">Iron</keyword>
<keyword evidence="5" id="KW-0411">Iron-sulfur</keyword>
<dbReference type="PANTHER" id="PTHR43409:SF7">
    <property type="entry name" value="BLL1977 PROTEIN"/>
    <property type="match status" value="1"/>
</dbReference>
<evidence type="ECO:0000313" key="7">
    <source>
        <dbReference type="EMBL" id="SVB99471.1"/>
    </source>
</evidence>
<evidence type="ECO:0000256" key="3">
    <source>
        <dbReference type="ARBA" id="ARBA00022723"/>
    </source>
</evidence>
<dbReference type="InterPro" id="IPR006158">
    <property type="entry name" value="Cobalamin-bd"/>
</dbReference>
<dbReference type="EMBL" id="UINC01067629">
    <property type="protein sequence ID" value="SVB99471.1"/>
    <property type="molecule type" value="Genomic_DNA"/>
</dbReference>
<dbReference type="GO" id="GO:0005829">
    <property type="term" value="C:cytosol"/>
    <property type="evidence" value="ECO:0007669"/>
    <property type="project" value="TreeGrafter"/>
</dbReference>
<dbReference type="GO" id="GO:0051536">
    <property type="term" value="F:iron-sulfur cluster binding"/>
    <property type="evidence" value="ECO:0007669"/>
    <property type="project" value="UniProtKB-KW"/>
</dbReference>
<feature type="non-terminal residue" evidence="7">
    <location>
        <position position="1"/>
    </location>
</feature>
<gene>
    <name evidence="7" type="ORF">METZ01_LOCUS252325</name>
</gene>
<dbReference type="Gene3D" id="3.40.50.280">
    <property type="entry name" value="Cobalamin-binding domain"/>
    <property type="match status" value="1"/>
</dbReference>
<dbReference type="GO" id="GO:0003824">
    <property type="term" value="F:catalytic activity"/>
    <property type="evidence" value="ECO:0007669"/>
    <property type="project" value="InterPro"/>
</dbReference>
<proteinExistence type="predicted"/>
<evidence type="ECO:0000259" key="6">
    <source>
        <dbReference type="PROSITE" id="PS51332"/>
    </source>
</evidence>
<dbReference type="SUPFAM" id="SSF102114">
    <property type="entry name" value="Radical SAM enzymes"/>
    <property type="match status" value="1"/>
</dbReference>
<name>A0A382ILC7_9ZZZZ</name>